<dbReference type="Pfam" id="PF00107">
    <property type="entry name" value="ADH_zinc_N"/>
    <property type="match status" value="1"/>
</dbReference>
<evidence type="ECO:0000259" key="1">
    <source>
        <dbReference type="SMART" id="SM00829"/>
    </source>
</evidence>
<protein>
    <submittedName>
        <fullName evidence="2">Zinc-binding dehydrogenase</fullName>
    </submittedName>
</protein>
<dbReference type="InterPro" id="IPR036291">
    <property type="entry name" value="NAD(P)-bd_dom_sf"/>
</dbReference>
<dbReference type="GO" id="GO:0016491">
    <property type="term" value="F:oxidoreductase activity"/>
    <property type="evidence" value="ECO:0007669"/>
    <property type="project" value="InterPro"/>
</dbReference>
<accession>A0A6G4WIT7</accession>
<dbReference type="SUPFAM" id="SSF51735">
    <property type="entry name" value="NAD(P)-binding Rossmann-fold domains"/>
    <property type="match status" value="1"/>
</dbReference>
<dbReference type="InterPro" id="IPR011032">
    <property type="entry name" value="GroES-like_sf"/>
</dbReference>
<proteinExistence type="predicted"/>
<dbReference type="SMART" id="SM00829">
    <property type="entry name" value="PKS_ER"/>
    <property type="match status" value="1"/>
</dbReference>
<reference evidence="2 3" key="1">
    <citation type="submission" date="2020-02" db="EMBL/GenBank/DDBJ databases">
        <title>Genome sequence of strain CCNWXJ40-4.</title>
        <authorList>
            <person name="Gao J."/>
            <person name="Sun J."/>
        </authorList>
    </citation>
    <scope>NUCLEOTIDE SEQUENCE [LARGE SCALE GENOMIC DNA]</scope>
    <source>
        <strain evidence="2 3">CCNWXJ 40-4</strain>
    </source>
</reference>
<dbReference type="SUPFAM" id="SSF50129">
    <property type="entry name" value="GroES-like"/>
    <property type="match status" value="1"/>
</dbReference>
<dbReference type="PANTHER" id="PTHR45033:SF3">
    <property type="entry name" value="DEHYDROGENASE, PUTATIVE (AFU_ORTHOLOGUE AFUA_2G13270)-RELATED"/>
    <property type="match status" value="1"/>
</dbReference>
<dbReference type="AlphaFoldDB" id="A0A6G4WIT7"/>
<evidence type="ECO:0000313" key="2">
    <source>
        <dbReference type="EMBL" id="NGO54671.1"/>
    </source>
</evidence>
<dbReference type="Gene3D" id="3.40.50.720">
    <property type="entry name" value="NAD(P)-binding Rossmann-like Domain"/>
    <property type="match status" value="1"/>
</dbReference>
<sequence>MTFFDKPRPKPKRDEVLIVIKASAYNRLDIWVREGWPGLDLELPHISGSDGAGVVVERGEDITFIRVGQRVAIDPGINHFQDQFTLSGERTLSRGYGGIGEDSSGTCTEFLCVKATNVIAIPDHVTDEVAAAASLTFLTAWRMLVKRGQIRASETVLILGAGGGVNSAAIQIAKLAGCTVYATTSTTEKMQLARDLGADLVLNYKDDPGWATTIYKLTDKVGVDIVIDNVGAATMRDSLRAVRRGGRIVCVGNTSGALVELDLRYIFQKQISLIGSSMGNHDDYMTVMNLIFDGRLRPVISSVLPFEQAPTAMTILEKGDQFGSWCWRTRLTSDWLPHTALVDLGTKMAPAGIVAPSRSWLGRPRLCRCAFEGGVSLAAVMAGSESGQSLLIGGVGTAVVSQYGSRSSDLGLFLSGVRSVGGHRAAGAESRPIHY</sequence>
<organism evidence="2 3">
    <name type="scientific">Allomesorhizobium camelthorni</name>
    <dbReference type="NCBI Taxonomy" id="475069"/>
    <lineage>
        <taxon>Bacteria</taxon>
        <taxon>Pseudomonadati</taxon>
        <taxon>Pseudomonadota</taxon>
        <taxon>Alphaproteobacteria</taxon>
        <taxon>Hyphomicrobiales</taxon>
        <taxon>Phyllobacteriaceae</taxon>
        <taxon>Allomesorhizobium</taxon>
    </lineage>
</organism>
<dbReference type="InterPro" id="IPR013149">
    <property type="entry name" value="ADH-like_C"/>
</dbReference>
<gene>
    <name evidence="2" type="ORF">G6N73_26715</name>
</gene>
<dbReference type="Proteomes" id="UP001642900">
    <property type="component" value="Unassembled WGS sequence"/>
</dbReference>
<evidence type="ECO:0000313" key="3">
    <source>
        <dbReference type="Proteomes" id="UP001642900"/>
    </source>
</evidence>
<dbReference type="Pfam" id="PF08240">
    <property type="entry name" value="ADH_N"/>
    <property type="match status" value="1"/>
</dbReference>
<dbReference type="InterPro" id="IPR052711">
    <property type="entry name" value="Zinc_ADH-like"/>
</dbReference>
<dbReference type="EMBL" id="JAAKZF010000060">
    <property type="protein sequence ID" value="NGO54671.1"/>
    <property type="molecule type" value="Genomic_DNA"/>
</dbReference>
<comment type="caution">
    <text evidence="2">The sequence shown here is derived from an EMBL/GenBank/DDBJ whole genome shotgun (WGS) entry which is preliminary data.</text>
</comment>
<dbReference type="InterPro" id="IPR020843">
    <property type="entry name" value="ER"/>
</dbReference>
<keyword evidence="3" id="KW-1185">Reference proteome</keyword>
<name>A0A6G4WIT7_9HYPH</name>
<dbReference type="RefSeq" id="WP_165033005.1">
    <property type="nucleotide sequence ID" value="NZ_JAAKZF010000060.1"/>
</dbReference>
<feature type="domain" description="Enoyl reductase (ER)" evidence="1">
    <location>
        <begin position="1"/>
        <end position="321"/>
    </location>
</feature>
<dbReference type="Gene3D" id="3.90.180.10">
    <property type="entry name" value="Medium-chain alcohol dehydrogenases, catalytic domain"/>
    <property type="match status" value="1"/>
</dbReference>
<dbReference type="PANTHER" id="PTHR45033">
    <property type="match status" value="1"/>
</dbReference>
<dbReference type="InterPro" id="IPR013154">
    <property type="entry name" value="ADH-like_N"/>
</dbReference>